<dbReference type="PANTHER" id="PTHR30537">
    <property type="entry name" value="HTH-TYPE TRANSCRIPTIONAL REGULATOR"/>
    <property type="match status" value="1"/>
</dbReference>
<evidence type="ECO:0000313" key="7">
    <source>
        <dbReference type="Proteomes" id="UP001209535"/>
    </source>
</evidence>
<keyword evidence="4" id="KW-0804">Transcription</keyword>
<gene>
    <name evidence="6" type="ORF">OEZ60_06830</name>
</gene>
<protein>
    <submittedName>
        <fullName evidence="6">LysR family transcriptional regulator</fullName>
    </submittedName>
</protein>
<reference evidence="6 7" key="1">
    <citation type="submission" date="2022-10" db="EMBL/GenBank/DDBJ databases">
        <title>Defluviimonas sp. nov., isolated from ocean surface sediments.</title>
        <authorList>
            <person name="He W."/>
            <person name="Wang L."/>
            <person name="Zhang D.-F."/>
        </authorList>
    </citation>
    <scope>NUCLEOTIDE SEQUENCE [LARGE SCALE GENOMIC DNA]</scope>
    <source>
        <strain evidence="6 7">WL0024</strain>
    </source>
</reference>
<dbReference type="Gene3D" id="1.10.10.10">
    <property type="entry name" value="Winged helix-like DNA-binding domain superfamily/Winged helix DNA-binding domain"/>
    <property type="match status" value="1"/>
</dbReference>
<dbReference type="InterPro" id="IPR036388">
    <property type="entry name" value="WH-like_DNA-bd_sf"/>
</dbReference>
<evidence type="ECO:0000256" key="1">
    <source>
        <dbReference type="ARBA" id="ARBA00009437"/>
    </source>
</evidence>
<keyword evidence="3" id="KW-0238">DNA-binding</keyword>
<dbReference type="Proteomes" id="UP001209535">
    <property type="component" value="Unassembled WGS sequence"/>
</dbReference>
<sequence length="297" mass="32249">MFDWNDVRLFLAVAGAGSTRAAAAALRLSQTTVSRRMDVLEHALGLALFERTPQGFRLTEEGRLLAAAAEPMRSQAEDLARLASGLKRTLAGQIRVTAPEVVFSHLVAPVVAEFRRDHPDVKIEYDSSENVLDLLRGEADVAVRASDGGIDERLWGFRVADVGWTAYCSHDYAARNGVPASAADLANHAVVAVGGRVAERRGSLWFMAHADPGRVAGVSNTIMNLTGVLRAGVGVGALPCFHGDGERDLQRCFPPPPEMVSHLWLITTPEKRRVPRVAAFMKMAAGRLRARRRVLRG</sequence>
<dbReference type="InterPro" id="IPR005119">
    <property type="entry name" value="LysR_subst-bd"/>
</dbReference>
<evidence type="ECO:0000259" key="5">
    <source>
        <dbReference type="PROSITE" id="PS50931"/>
    </source>
</evidence>
<dbReference type="PANTHER" id="PTHR30537:SF3">
    <property type="entry name" value="TRANSCRIPTIONAL REGULATORY PROTEIN"/>
    <property type="match status" value="1"/>
</dbReference>
<dbReference type="SUPFAM" id="SSF53850">
    <property type="entry name" value="Periplasmic binding protein-like II"/>
    <property type="match status" value="1"/>
</dbReference>
<dbReference type="InterPro" id="IPR000847">
    <property type="entry name" value="LysR_HTH_N"/>
</dbReference>
<accession>A0ABT2X331</accession>
<proteinExistence type="inferred from homology"/>
<evidence type="ECO:0000313" key="6">
    <source>
        <dbReference type="EMBL" id="MCU9847719.1"/>
    </source>
</evidence>
<keyword evidence="2" id="KW-0805">Transcription regulation</keyword>
<dbReference type="InterPro" id="IPR058163">
    <property type="entry name" value="LysR-type_TF_proteobact-type"/>
</dbReference>
<comment type="caution">
    <text evidence="6">The sequence shown here is derived from an EMBL/GenBank/DDBJ whole genome shotgun (WGS) entry which is preliminary data.</text>
</comment>
<dbReference type="Pfam" id="PF00126">
    <property type="entry name" value="HTH_1"/>
    <property type="match status" value="1"/>
</dbReference>
<dbReference type="RefSeq" id="WP_263334474.1">
    <property type="nucleotide sequence ID" value="NZ_JAOVQO010000005.1"/>
</dbReference>
<evidence type="ECO:0000256" key="2">
    <source>
        <dbReference type="ARBA" id="ARBA00023015"/>
    </source>
</evidence>
<comment type="similarity">
    <text evidence="1">Belongs to the LysR transcriptional regulatory family.</text>
</comment>
<dbReference type="PROSITE" id="PS50931">
    <property type="entry name" value="HTH_LYSR"/>
    <property type="match status" value="1"/>
</dbReference>
<dbReference type="SUPFAM" id="SSF46785">
    <property type="entry name" value="Winged helix' DNA-binding domain"/>
    <property type="match status" value="1"/>
</dbReference>
<evidence type="ECO:0000256" key="4">
    <source>
        <dbReference type="ARBA" id="ARBA00023163"/>
    </source>
</evidence>
<dbReference type="EMBL" id="JAOVQO010000005">
    <property type="protein sequence ID" value="MCU9847719.1"/>
    <property type="molecule type" value="Genomic_DNA"/>
</dbReference>
<evidence type="ECO:0000256" key="3">
    <source>
        <dbReference type="ARBA" id="ARBA00023125"/>
    </source>
</evidence>
<feature type="domain" description="HTH lysR-type" evidence="5">
    <location>
        <begin position="2"/>
        <end position="59"/>
    </location>
</feature>
<organism evidence="6 7">
    <name type="scientific">Albidovulum salinarum</name>
    <dbReference type="NCBI Taxonomy" id="2984153"/>
    <lineage>
        <taxon>Bacteria</taxon>
        <taxon>Pseudomonadati</taxon>
        <taxon>Pseudomonadota</taxon>
        <taxon>Alphaproteobacteria</taxon>
        <taxon>Rhodobacterales</taxon>
        <taxon>Paracoccaceae</taxon>
        <taxon>Albidovulum</taxon>
    </lineage>
</organism>
<keyword evidence="7" id="KW-1185">Reference proteome</keyword>
<dbReference type="Gene3D" id="3.40.190.290">
    <property type="match status" value="1"/>
</dbReference>
<name>A0ABT2X331_9RHOB</name>
<dbReference type="Pfam" id="PF03466">
    <property type="entry name" value="LysR_substrate"/>
    <property type="match status" value="1"/>
</dbReference>
<dbReference type="InterPro" id="IPR036390">
    <property type="entry name" value="WH_DNA-bd_sf"/>
</dbReference>